<dbReference type="Proteomes" id="UP000616724">
    <property type="component" value="Unassembled WGS sequence"/>
</dbReference>
<protein>
    <submittedName>
        <fullName evidence="2">Uncharacterized protein</fullName>
    </submittedName>
</protein>
<gene>
    <name evidence="2" type="ORF">Plo01_25770</name>
</gene>
<sequence length="75" mass="7625">MRVRLTPDLVANVLGVLGLVCVVVAIGGLTGTWWWSLGAAGLVLVGLSYSVHTHAQVPTAVVAHGGPVRAVKDAA</sequence>
<organism evidence="2 3">
    <name type="scientific">Planobispora longispora</name>
    <dbReference type="NCBI Taxonomy" id="28887"/>
    <lineage>
        <taxon>Bacteria</taxon>
        <taxon>Bacillati</taxon>
        <taxon>Actinomycetota</taxon>
        <taxon>Actinomycetes</taxon>
        <taxon>Streptosporangiales</taxon>
        <taxon>Streptosporangiaceae</taxon>
        <taxon>Planobispora</taxon>
    </lineage>
</organism>
<evidence type="ECO:0000313" key="2">
    <source>
        <dbReference type="EMBL" id="GIH76148.1"/>
    </source>
</evidence>
<evidence type="ECO:0000313" key="3">
    <source>
        <dbReference type="Proteomes" id="UP000616724"/>
    </source>
</evidence>
<keyword evidence="1" id="KW-1133">Transmembrane helix</keyword>
<reference evidence="2 3" key="1">
    <citation type="submission" date="2021-01" db="EMBL/GenBank/DDBJ databases">
        <title>Whole genome shotgun sequence of Planobispora longispora NBRC 13918.</title>
        <authorList>
            <person name="Komaki H."/>
            <person name="Tamura T."/>
        </authorList>
    </citation>
    <scope>NUCLEOTIDE SEQUENCE [LARGE SCALE GENOMIC DNA]</scope>
    <source>
        <strain evidence="2 3">NBRC 13918</strain>
    </source>
</reference>
<keyword evidence="1" id="KW-0812">Transmembrane</keyword>
<accession>A0A8J3RJJ6</accession>
<feature type="transmembrane region" description="Helical" evidence="1">
    <location>
        <begin position="9"/>
        <end position="27"/>
    </location>
</feature>
<dbReference type="EMBL" id="BOOH01000019">
    <property type="protein sequence ID" value="GIH76148.1"/>
    <property type="molecule type" value="Genomic_DNA"/>
</dbReference>
<dbReference type="RefSeq" id="WP_203890760.1">
    <property type="nucleotide sequence ID" value="NZ_BOOH01000019.1"/>
</dbReference>
<dbReference type="AlphaFoldDB" id="A0A8J3RJJ6"/>
<comment type="caution">
    <text evidence="2">The sequence shown here is derived from an EMBL/GenBank/DDBJ whole genome shotgun (WGS) entry which is preliminary data.</text>
</comment>
<evidence type="ECO:0000256" key="1">
    <source>
        <dbReference type="SAM" id="Phobius"/>
    </source>
</evidence>
<keyword evidence="1" id="KW-0472">Membrane</keyword>
<keyword evidence="3" id="KW-1185">Reference proteome</keyword>
<proteinExistence type="predicted"/>
<name>A0A8J3RJJ6_9ACTN</name>